<dbReference type="Proteomes" id="UP001202831">
    <property type="component" value="Unassembled WGS sequence"/>
</dbReference>
<reference evidence="1 2" key="1">
    <citation type="submission" date="2022-01" db="EMBL/GenBank/DDBJ databases">
        <title>Whole genome-based taxonomy of the Shewanellaceae.</title>
        <authorList>
            <person name="Martin-Rodriguez A.J."/>
        </authorList>
    </citation>
    <scope>NUCLEOTIDE SEQUENCE [LARGE SCALE GENOMIC DNA]</scope>
    <source>
        <strain evidence="1 2">DSM 21332</strain>
    </source>
</reference>
<name>A0ABT0NDS8_9GAMM</name>
<dbReference type="InterPro" id="IPR013783">
    <property type="entry name" value="Ig-like_fold"/>
</dbReference>
<dbReference type="InterPro" id="IPR018247">
    <property type="entry name" value="EF_Hand_1_Ca_BS"/>
</dbReference>
<evidence type="ECO:0000313" key="2">
    <source>
        <dbReference type="Proteomes" id="UP001202831"/>
    </source>
</evidence>
<evidence type="ECO:0008006" key="3">
    <source>
        <dbReference type="Google" id="ProtNLM"/>
    </source>
</evidence>
<dbReference type="RefSeq" id="WP_249251140.1">
    <property type="nucleotide sequence ID" value="NZ_JAKIKT010000033.1"/>
</dbReference>
<sequence>YINDGELSGEVDITITLGAGTAVGDTIVVTDQDGNTLFSGPVTQDMLDNGLDLSVAAPATGTELDITATVTDPAGNTAEGSDSATLDYGTGTGAPASPTVVITEDANNDGYINTDELDGDINITVTLGAGTAVGDTLIVTDQDGNELFNGTVTQAMLDNGLGLTVTPPATGTTITVTATVTDPAGNTANGSDAATLDYGSGTGAPAAPTVEITEDANDDGYINDGELDGQVDITITLGA</sequence>
<keyword evidence="2" id="KW-1185">Reference proteome</keyword>
<comment type="caution">
    <text evidence="1">The sequence shown here is derived from an EMBL/GenBank/DDBJ whole genome shotgun (WGS) entry which is preliminary data.</text>
</comment>
<feature type="non-terminal residue" evidence="1">
    <location>
        <position position="1"/>
    </location>
</feature>
<organism evidence="1 2">
    <name type="scientific">Shewanella corallii</name>
    <dbReference type="NCBI Taxonomy" id="560080"/>
    <lineage>
        <taxon>Bacteria</taxon>
        <taxon>Pseudomonadati</taxon>
        <taxon>Pseudomonadota</taxon>
        <taxon>Gammaproteobacteria</taxon>
        <taxon>Alteromonadales</taxon>
        <taxon>Shewanellaceae</taxon>
        <taxon>Shewanella</taxon>
    </lineage>
</organism>
<dbReference type="Gene3D" id="2.60.40.10">
    <property type="entry name" value="Immunoglobulins"/>
    <property type="match status" value="2"/>
</dbReference>
<gene>
    <name evidence="1" type="ORF">L2725_23150</name>
</gene>
<accession>A0ABT0NDS8</accession>
<protein>
    <recommendedName>
        <fullName evidence="3">Bacterial Ig-like domain-containing protein</fullName>
    </recommendedName>
</protein>
<dbReference type="EMBL" id="JAKIKT010000033">
    <property type="protein sequence ID" value="MCL2916628.1"/>
    <property type="molecule type" value="Genomic_DNA"/>
</dbReference>
<evidence type="ECO:0000313" key="1">
    <source>
        <dbReference type="EMBL" id="MCL2916628.1"/>
    </source>
</evidence>
<feature type="non-terminal residue" evidence="1">
    <location>
        <position position="239"/>
    </location>
</feature>
<dbReference type="PROSITE" id="PS00018">
    <property type="entry name" value="EF_HAND_1"/>
    <property type="match status" value="1"/>
</dbReference>
<proteinExistence type="predicted"/>